<reference evidence="2" key="1">
    <citation type="journal article" date="2019" name="Int. J. Syst. Evol. Microbiol.">
        <title>The Global Catalogue of Microorganisms (GCM) 10K type strain sequencing project: providing services to taxonomists for standard genome sequencing and annotation.</title>
        <authorList>
            <consortium name="The Broad Institute Genomics Platform"/>
            <consortium name="The Broad Institute Genome Sequencing Center for Infectious Disease"/>
            <person name="Wu L."/>
            <person name="Ma J."/>
        </authorList>
    </citation>
    <scope>NUCLEOTIDE SEQUENCE [LARGE SCALE GENOMIC DNA]</scope>
    <source>
        <strain evidence="2">JCM 17656</strain>
    </source>
</reference>
<organism evidence="1 2">
    <name type="scientific">Streptomyces osmaniensis</name>
    <dbReference type="NCBI Taxonomy" id="593134"/>
    <lineage>
        <taxon>Bacteria</taxon>
        <taxon>Bacillati</taxon>
        <taxon>Actinomycetota</taxon>
        <taxon>Actinomycetes</taxon>
        <taxon>Kitasatosporales</taxon>
        <taxon>Streptomycetaceae</taxon>
        <taxon>Streptomyces</taxon>
    </lineage>
</organism>
<gene>
    <name evidence="1" type="ORF">GCM10022295_26800</name>
</gene>
<proteinExistence type="predicted"/>
<evidence type="ECO:0000313" key="1">
    <source>
        <dbReference type="EMBL" id="GAA3543583.1"/>
    </source>
</evidence>
<dbReference type="Proteomes" id="UP001500707">
    <property type="component" value="Unassembled WGS sequence"/>
</dbReference>
<accession>A0ABP6W0Z8</accession>
<evidence type="ECO:0000313" key="2">
    <source>
        <dbReference type="Proteomes" id="UP001500707"/>
    </source>
</evidence>
<name>A0ABP6W0Z8_9ACTN</name>
<comment type="caution">
    <text evidence="1">The sequence shown here is derived from an EMBL/GenBank/DDBJ whole genome shotgun (WGS) entry which is preliminary data.</text>
</comment>
<sequence>MIARRGTEHGSGLGIKRAHTVQLGGGAAEGGATDHQAASCGWWSPRYHAGQVYSGTYSSAEPEPGGGRLVR</sequence>
<protein>
    <submittedName>
        <fullName evidence="1">Uncharacterized protein</fullName>
    </submittedName>
</protein>
<keyword evidence="2" id="KW-1185">Reference proteome</keyword>
<dbReference type="EMBL" id="BAABCE010000005">
    <property type="protein sequence ID" value="GAA3543583.1"/>
    <property type="molecule type" value="Genomic_DNA"/>
</dbReference>